<evidence type="ECO:0000256" key="1">
    <source>
        <dbReference type="SAM" id="Phobius"/>
    </source>
</evidence>
<reference evidence="2 3" key="1">
    <citation type="submission" date="2020-07" db="EMBL/GenBank/DDBJ databases">
        <authorList>
            <person name="Partida-Martinez L."/>
            <person name="Huntemann M."/>
            <person name="Clum A."/>
            <person name="Wang J."/>
            <person name="Palaniappan K."/>
            <person name="Ritter S."/>
            <person name="Chen I.-M."/>
            <person name="Stamatis D."/>
            <person name="Reddy T."/>
            <person name="O'Malley R."/>
            <person name="Daum C."/>
            <person name="Shapiro N."/>
            <person name="Ivanova N."/>
            <person name="Kyrpides N."/>
            <person name="Woyke T."/>
        </authorList>
    </citation>
    <scope>NUCLEOTIDE SEQUENCE [LARGE SCALE GENOMIC DNA]</scope>
    <source>
        <strain evidence="2 3">AS2.3</strain>
    </source>
</reference>
<proteinExistence type="predicted"/>
<organism evidence="2 3">
    <name type="scientific">Sphingomonas melonis</name>
    <dbReference type="NCBI Taxonomy" id="152682"/>
    <lineage>
        <taxon>Bacteria</taxon>
        <taxon>Pseudomonadati</taxon>
        <taxon>Pseudomonadota</taxon>
        <taxon>Alphaproteobacteria</taxon>
        <taxon>Sphingomonadales</taxon>
        <taxon>Sphingomonadaceae</taxon>
        <taxon>Sphingomonas</taxon>
    </lineage>
</organism>
<reference evidence="2 3" key="2">
    <citation type="submission" date="2020-08" db="EMBL/GenBank/DDBJ databases">
        <title>The Agave Microbiome: Exploring the role of microbial communities in plant adaptations to desert environments.</title>
        <authorList>
            <person name="Partida-Martinez L.P."/>
        </authorList>
    </citation>
    <scope>NUCLEOTIDE SEQUENCE [LARGE SCALE GENOMIC DNA]</scope>
    <source>
        <strain evidence="2 3">AS2.3</strain>
    </source>
</reference>
<dbReference type="AlphaFoldDB" id="A0A7Y9FRE3"/>
<keyword evidence="1" id="KW-0812">Transmembrane</keyword>
<evidence type="ECO:0000313" key="2">
    <source>
        <dbReference type="EMBL" id="NYD91732.1"/>
    </source>
</evidence>
<feature type="transmembrane region" description="Helical" evidence="1">
    <location>
        <begin position="51"/>
        <end position="71"/>
    </location>
</feature>
<sequence length="108" mass="11297">MAKTLRAPKAVYTGVAVVSLIASIALGWKSLRVLGGSQSPQALVDHAPALFGMPFAITAALTLVCCARALDPQAHIDFLGLRVRGAAATIVCWIVVFAALTIAIRALW</sequence>
<dbReference type="Proteomes" id="UP000517753">
    <property type="component" value="Unassembled WGS sequence"/>
</dbReference>
<accession>A0A7Y9FRE3</accession>
<protein>
    <submittedName>
        <fullName evidence="2">Uncharacterized protein</fullName>
    </submittedName>
</protein>
<keyword evidence="1" id="KW-0472">Membrane</keyword>
<keyword evidence="1" id="KW-1133">Transmembrane helix</keyword>
<dbReference type="EMBL" id="JACCBY010000006">
    <property type="protein sequence ID" value="NYD91732.1"/>
    <property type="molecule type" value="Genomic_DNA"/>
</dbReference>
<feature type="transmembrane region" description="Helical" evidence="1">
    <location>
        <begin position="83"/>
        <end position="107"/>
    </location>
</feature>
<keyword evidence="3" id="KW-1185">Reference proteome</keyword>
<gene>
    <name evidence="2" type="ORF">HD841_003548</name>
</gene>
<dbReference type="RefSeq" id="WP_179510139.1">
    <property type="nucleotide sequence ID" value="NZ_JACCBY010000006.1"/>
</dbReference>
<comment type="caution">
    <text evidence="2">The sequence shown here is derived from an EMBL/GenBank/DDBJ whole genome shotgun (WGS) entry which is preliminary data.</text>
</comment>
<feature type="transmembrane region" description="Helical" evidence="1">
    <location>
        <begin position="12"/>
        <end position="31"/>
    </location>
</feature>
<evidence type="ECO:0000313" key="3">
    <source>
        <dbReference type="Proteomes" id="UP000517753"/>
    </source>
</evidence>
<name>A0A7Y9FRE3_9SPHN</name>